<name>A0A482ILG0_9BURK</name>
<evidence type="ECO:0000256" key="5">
    <source>
        <dbReference type="SAM" id="MobiDB-lite"/>
    </source>
</evidence>
<dbReference type="InterPro" id="IPR056739">
    <property type="entry name" value="NfeD_membrane"/>
</dbReference>
<evidence type="ECO:0000256" key="1">
    <source>
        <dbReference type="ARBA" id="ARBA00004141"/>
    </source>
</evidence>
<dbReference type="GO" id="GO:0016020">
    <property type="term" value="C:membrane"/>
    <property type="evidence" value="ECO:0007669"/>
    <property type="project" value="UniProtKB-SubCell"/>
</dbReference>
<accession>A0A482ILG0</accession>
<dbReference type="SUPFAM" id="SSF52096">
    <property type="entry name" value="ClpP/crotonase"/>
    <property type="match status" value="1"/>
</dbReference>
<evidence type="ECO:0000256" key="4">
    <source>
        <dbReference type="ARBA" id="ARBA00023136"/>
    </source>
</evidence>
<feature type="compositionally biased region" description="Low complexity" evidence="5">
    <location>
        <begin position="177"/>
        <end position="195"/>
    </location>
</feature>
<gene>
    <name evidence="10" type="ORF">DDF84_004025</name>
</gene>
<evidence type="ECO:0000313" key="10">
    <source>
        <dbReference type="EMBL" id="QBP08981.1"/>
    </source>
</evidence>
<dbReference type="PANTHER" id="PTHR33507:SF4">
    <property type="entry name" value="NODULATION COMPETITIVENESS PROTEIN NFED"/>
    <property type="match status" value="1"/>
</dbReference>
<feature type="domain" description="NfeD-like C-terminal" evidence="7">
    <location>
        <begin position="431"/>
        <end position="484"/>
    </location>
</feature>
<dbReference type="Pfam" id="PF24961">
    <property type="entry name" value="NfeD_membrane"/>
    <property type="match status" value="1"/>
</dbReference>
<evidence type="ECO:0000259" key="7">
    <source>
        <dbReference type="Pfam" id="PF01957"/>
    </source>
</evidence>
<dbReference type="Pfam" id="PF01957">
    <property type="entry name" value="NfeD"/>
    <property type="match status" value="1"/>
</dbReference>
<protein>
    <submittedName>
        <fullName evidence="10">Nodulation protein NfeD</fullName>
    </submittedName>
</protein>
<organism evidence="10 11">
    <name type="scientific">Cupriavidus metallidurans</name>
    <dbReference type="NCBI Taxonomy" id="119219"/>
    <lineage>
        <taxon>Bacteria</taxon>
        <taxon>Pseudomonadati</taxon>
        <taxon>Pseudomonadota</taxon>
        <taxon>Betaproteobacteria</taxon>
        <taxon>Burkholderiales</taxon>
        <taxon>Burkholderiaceae</taxon>
        <taxon>Cupriavidus</taxon>
    </lineage>
</organism>
<dbReference type="PANTHER" id="PTHR33507">
    <property type="entry name" value="INNER MEMBRANE PROTEIN YBBJ"/>
    <property type="match status" value="1"/>
</dbReference>
<evidence type="ECO:0000313" key="11">
    <source>
        <dbReference type="Proteomes" id="UP000253772"/>
    </source>
</evidence>
<dbReference type="CDD" id="cd07020">
    <property type="entry name" value="Clp_protease_NfeD_1"/>
    <property type="match status" value="1"/>
</dbReference>
<dbReference type="InterPro" id="IPR002810">
    <property type="entry name" value="NfeD-like_C"/>
</dbReference>
<dbReference type="OrthoDB" id="5289056at2"/>
<dbReference type="InterPro" id="IPR029045">
    <property type="entry name" value="ClpP/crotonase-like_dom_sf"/>
</dbReference>
<keyword evidence="4 6" id="KW-0472">Membrane</keyword>
<dbReference type="Pfam" id="PF25145">
    <property type="entry name" value="NfeD1b_N"/>
    <property type="match status" value="1"/>
</dbReference>
<comment type="subcellular location">
    <subcellularLocation>
        <location evidence="1">Membrane</location>
        <topology evidence="1">Multi-pass membrane protein</topology>
    </subcellularLocation>
</comment>
<dbReference type="SUPFAM" id="SSF141322">
    <property type="entry name" value="NfeD domain-like"/>
    <property type="match status" value="1"/>
</dbReference>
<dbReference type="InterPro" id="IPR012340">
    <property type="entry name" value="NA-bd_OB-fold"/>
</dbReference>
<dbReference type="InterPro" id="IPR052165">
    <property type="entry name" value="Membrane_assoc_protease"/>
</dbReference>
<dbReference type="Gene3D" id="2.40.50.140">
    <property type="entry name" value="Nucleic acid-binding proteins"/>
    <property type="match status" value="1"/>
</dbReference>
<evidence type="ECO:0000256" key="3">
    <source>
        <dbReference type="ARBA" id="ARBA00022989"/>
    </source>
</evidence>
<dbReference type="Proteomes" id="UP000253772">
    <property type="component" value="Chromosome c1"/>
</dbReference>
<keyword evidence="2 6" id="KW-0812">Transmembrane</keyword>
<evidence type="ECO:0000256" key="6">
    <source>
        <dbReference type="SAM" id="Phobius"/>
    </source>
</evidence>
<feature type="transmembrane region" description="Helical" evidence="6">
    <location>
        <begin position="291"/>
        <end position="314"/>
    </location>
</feature>
<dbReference type="AlphaFoldDB" id="A0A482ILG0"/>
<feature type="transmembrane region" description="Helical" evidence="6">
    <location>
        <begin position="363"/>
        <end position="387"/>
    </location>
</feature>
<reference evidence="10 11" key="1">
    <citation type="submission" date="2019-03" db="EMBL/GenBank/DDBJ databases">
        <title>Comparative insights into the high quality Complete genome sequence of highly metal resistant Cupriavidus metallidurans strain BS1 isolated from a gold-copper mine.</title>
        <authorList>
            <person name="Mazhar H.S."/>
            <person name="Rensing C."/>
        </authorList>
    </citation>
    <scope>NUCLEOTIDE SEQUENCE [LARGE SCALE GENOMIC DNA]</scope>
    <source>
        <strain evidence="10 11">BS1</strain>
    </source>
</reference>
<dbReference type="InterPro" id="IPR056738">
    <property type="entry name" value="NfeD1b_N"/>
</dbReference>
<keyword evidence="3 6" id="KW-1133">Transmembrane helix</keyword>
<dbReference type="Gene3D" id="3.90.226.10">
    <property type="entry name" value="2-enoyl-CoA Hydratase, Chain A, domain 1"/>
    <property type="match status" value="1"/>
</dbReference>
<evidence type="ECO:0000259" key="8">
    <source>
        <dbReference type="Pfam" id="PF24961"/>
    </source>
</evidence>
<evidence type="ECO:0000259" key="9">
    <source>
        <dbReference type="Pfam" id="PF25145"/>
    </source>
</evidence>
<feature type="region of interest" description="Disordered" evidence="5">
    <location>
        <begin position="177"/>
        <end position="196"/>
    </location>
</feature>
<sequence>MAGRLHWKWRGHGIHCGPLPAMTLAPIRDWLARVRWLALGHALGLTLLAMTGAHAQSASSASTAPAVPPVYVIPIRGAISPASASFAVHGIEQASKHGAQLIVIEMDTPGGLDKSMRDIIQAIIASPVPVATYVYPGGARAASAGTYILYASHIAAMAPGTNLGAASPVAIGIGGPKPEAGPAPASAPSSAPAAEDTMTRKQMHDASAYIRGLAQLRHRNADWGERAVREAVSLSADEAVAQHVADLIAADLPVLLRQVDGKRIEAAGAMRTLHTAGAPVVTLEPDWRSRLLAVITDPSVALILMMIGIYGLIFEFSTPGMVVPGIAGAICLLLGLFALQMLPVNYAGLALIALGVGCMTAELFLPTFGALGVGGIIAFAFGAVMLIDTDVPGFGVPLSLIATLSTVSAVFLFGMSMVLLRARRRPVVSGADALVGSIGVVIDDAPADGWATVHGEQWRIHSAAPLVRGQRVRVTARRGLVLDVTTAGDPS</sequence>
<feature type="transmembrane region" description="Helical" evidence="6">
    <location>
        <begin position="399"/>
        <end position="420"/>
    </location>
</feature>
<feature type="domain" description="NfeD1b N-terminal" evidence="9">
    <location>
        <begin position="70"/>
        <end position="170"/>
    </location>
</feature>
<feature type="transmembrane region" description="Helical" evidence="6">
    <location>
        <begin position="326"/>
        <end position="356"/>
    </location>
</feature>
<evidence type="ECO:0000256" key="2">
    <source>
        <dbReference type="ARBA" id="ARBA00022692"/>
    </source>
</evidence>
<dbReference type="EMBL" id="CP037900">
    <property type="protein sequence ID" value="QBP08981.1"/>
    <property type="molecule type" value="Genomic_DNA"/>
</dbReference>
<dbReference type="FunFam" id="3.90.226.10:FF:000089">
    <property type="entry name" value="Membrane-bound serine protease"/>
    <property type="match status" value="1"/>
</dbReference>
<feature type="domain" description="NfeD integral membrane" evidence="8">
    <location>
        <begin position="300"/>
        <end position="413"/>
    </location>
</feature>
<proteinExistence type="predicted"/>